<evidence type="ECO:0000313" key="11">
    <source>
        <dbReference type="Proteomes" id="UP000433575"/>
    </source>
</evidence>
<evidence type="ECO:0000256" key="5">
    <source>
        <dbReference type="ARBA" id="ARBA00022857"/>
    </source>
</evidence>
<dbReference type="PRINTS" id="PR00070">
    <property type="entry name" value="DHFR"/>
</dbReference>
<dbReference type="GO" id="GO:0005829">
    <property type="term" value="C:cytosol"/>
    <property type="evidence" value="ECO:0007669"/>
    <property type="project" value="TreeGrafter"/>
</dbReference>
<dbReference type="GO" id="GO:0006730">
    <property type="term" value="P:one-carbon metabolic process"/>
    <property type="evidence" value="ECO:0007669"/>
    <property type="project" value="UniProtKB-KW"/>
</dbReference>
<comment type="pathway">
    <text evidence="1">Cofactor biosynthesis; tetrahydrofolate biosynthesis; 5,6,7,8-tetrahydrofolate from 7,8-dihydrofolate: step 1/1.</text>
</comment>
<dbReference type="UniPathway" id="UPA00077">
    <property type="reaction ID" value="UER00158"/>
</dbReference>
<dbReference type="PROSITE" id="PS00075">
    <property type="entry name" value="DHFR_1"/>
    <property type="match status" value="1"/>
</dbReference>
<evidence type="ECO:0000313" key="9">
    <source>
        <dbReference type="EMBL" id="MSA88327.1"/>
    </source>
</evidence>
<dbReference type="EMBL" id="WKPJ01000003">
    <property type="protein sequence ID" value="MSA88327.1"/>
    <property type="molecule type" value="Genomic_DNA"/>
</dbReference>
<dbReference type="CDD" id="cd00209">
    <property type="entry name" value="DHFR"/>
    <property type="match status" value="1"/>
</dbReference>
<dbReference type="EC" id="1.5.1.3" evidence="3"/>
<keyword evidence="12" id="KW-1185">Reference proteome</keyword>
<gene>
    <name evidence="10" type="ORF">GKD88_05985</name>
    <name evidence="9" type="ORF">GKE08_03200</name>
</gene>
<evidence type="ECO:0000256" key="2">
    <source>
        <dbReference type="ARBA" id="ARBA00009539"/>
    </source>
</evidence>
<dbReference type="PANTHER" id="PTHR48069">
    <property type="entry name" value="DIHYDROFOLATE REDUCTASE"/>
    <property type="match status" value="1"/>
</dbReference>
<reference evidence="11 12" key="1">
    <citation type="journal article" date="2019" name="Nat. Med.">
        <title>A library of human gut bacterial isolates paired with longitudinal multiomics data enables mechanistic microbiome research.</title>
        <authorList>
            <person name="Poyet M."/>
            <person name="Groussin M."/>
            <person name="Gibbons S.M."/>
            <person name="Avila-Pacheco J."/>
            <person name="Jiang X."/>
            <person name="Kearney S.M."/>
            <person name="Perrotta A.R."/>
            <person name="Berdy B."/>
            <person name="Zhao S."/>
            <person name="Lieberman T.D."/>
            <person name="Swanson P.K."/>
            <person name="Smith M."/>
            <person name="Roesemann S."/>
            <person name="Alexander J.E."/>
            <person name="Rich S.A."/>
            <person name="Livny J."/>
            <person name="Vlamakis H."/>
            <person name="Clish C."/>
            <person name="Bullock K."/>
            <person name="Deik A."/>
            <person name="Scott J."/>
            <person name="Pierce K.A."/>
            <person name="Xavier R.J."/>
            <person name="Alm E.J."/>
        </authorList>
    </citation>
    <scope>NUCLEOTIDE SEQUENCE [LARGE SCALE GENOMIC DNA]</scope>
    <source>
        <strain evidence="9 11">BIOML-A4</strain>
        <strain evidence="10 12">BIOML-A5</strain>
    </source>
</reference>
<dbReference type="SUPFAM" id="SSF53597">
    <property type="entry name" value="Dihydrofolate reductase-like"/>
    <property type="match status" value="1"/>
</dbReference>
<comment type="similarity">
    <text evidence="2 7">Belongs to the dihydrofolate reductase family.</text>
</comment>
<accession>A0A6N7S372</accession>
<keyword evidence="4" id="KW-0554">One-carbon metabolism</keyword>
<evidence type="ECO:0000256" key="3">
    <source>
        <dbReference type="ARBA" id="ARBA00012856"/>
    </source>
</evidence>
<protein>
    <recommendedName>
        <fullName evidence="3">dihydrofolate reductase</fullName>
        <ecNumber evidence="3">1.5.1.3</ecNumber>
    </recommendedName>
</protein>
<dbReference type="InterPro" id="IPR012259">
    <property type="entry name" value="DHFR"/>
</dbReference>
<dbReference type="InterPro" id="IPR001796">
    <property type="entry name" value="DHFR_dom"/>
</dbReference>
<proteinExistence type="inferred from homology"/>
<dbReference type="EMBL" id="WKPI01000007">
    <property type="protein sequence ID" value="MSC32666.1"/>
    <property type="molecule type" value="Genomic_DNA"/>
</dbReference>
<dbReference type="InterPro" id="IPR017925">
    <property type="entry name" value="DHFR_CS"/>
</dbReference>
<dbReference type="Pfam" id="PF00186">
    <property type="entry name" value="DHFR_1"/>
    <property type="match status" value="1"/>
</dbReference>
<evidence type="ECO:0000259" key="8">
    <source>
        <dbReference type="PROSITE" id="PS51330"/>
    </source>
</evidence>
<keyword evidence="6" id="KW-0560">Oxidoreductase</keyword>
<dbReference type="Proteomes" id="UP000433575">
    <property type="component" value="Unassembled WGS sequence"/>
</dbReference>
<dbReference type="AlphaFoldDB" id="A0A6N7S372"/>
<evidence type="ECO:0000256" key="6">
    <source>
        <dbReference type="ARBA" id="ARBA00023002"/>
    </source>
</evidence>
<dbReference type="OrthoDB" id="9804315at2"/>
<evidence type="ECO:0000256" key="4">
    <source>
        <dbReference type="ARBA" id="ARBA00022563"/>
    </source>
</evidence>
<dbReference type="GO" id="GO:0046655">
    <property type="term" value="P:folic acid metabolic process"/>
    <property type="evidence" value="ECO:0007669"/>
    <property type="project" value="TreeGrafter"/>
</dbReference>
<feature type="domain" description="DHFR" evidence="8">
    <location>
        <begin position="2"/>
        <end position="158"/>
    </location>
</feature>
<dbReference type="PROSITE" id="PS51330">
    <property type="entry name" value="DHFR_2"/>
    <property type="match status" value="1"/>
</dbReference>
<dbReference type="InterPro" id="IPR024072">
    <property type="entry name" value="DHFR-like_dom_sf"/>
</dbReference>
<dbReference type="Gene3D" id="3.40.430.10">
    <property type="entry name" value="Dihydrofolate Reductase, subunit A"/>
    <property type="match status" value="1"/>
</dbReference>
<dbReference type="GO" id="GO:0046452">
    <property type="term" value="P:dihydrofolate metabolic process"/>
    <property type="evidence" value="ECO:0007669"/>
    <property type="project" value="TreeGrafter"/>
</dbReference>
<organism evidence="9 11">
    <name type="scientific">Holdemania massiliensis</name>
    <dbReference type="NCBI Taxonomy" id="1468449"/>
    <lineage>
        <taxon>Bacteria</taxon>
        <taxon>Bacillati</taxon>
        <taxon>Bacillota</taxon>
        <taxon>Erysipelotrichia</taxon>
        <taxon>Erysipelotrichales</taxon>
        <taxon>Erysipelotrichaceae</taxon>
        <taxon>Holdemania</taxon>
    </lineage>
</organism>
<evidence type="ECO:0000256" key="7">
    <source>
        <dbReference type="RuleBase" id="RU004474"/>
    </source>
</evidence>
<name>A0A6N7S372_9FIRM</name>
<dbReference type="Proteomes" id="UP000480929">
    <property type="component" value="Unassembled WGS sequence"/>
</dbReference>
<dbReference type="PANTHER" id="PTHR48069:SF3">
    <property type="entry name" value="DIHYDROFOLATE REDUCTASE"/>
    <property type="match status" value="1"/>
</dbReference>
<dbReference type="RefSeq" id="WP_154237924.1">
    <property type="nucleotide sequence ID" value="NZ_CALJPI010000274.1"/>
</dbReference>
<dbReference type="GO" id="GO:0004146">
    <property type="term" value="F:dihydrofolate reductase activity"/>
    <property type="evidence" value="ECO:0007669"/>
    <property type="project" value="UniProtKB-EC"/>
</dbReference>
<dbReference type="GO" id="GO:0050661">
    <property type="term" value="F:NADP binding"/>
    <property type="evidence" value="ECO:0007669"/>
    <property type="project" value="InterPro"/>
</dbReference>
<dbReference type="GO" id="GO:0046654">
    <property type="term" value="P:tetrahydrofolate biosynthetic process"/>
    <property type="evidence" value="ECO:0007669"/>
    <property type="project" value="UniProtKB-UniPathway"/>
</dbReference>
<evidence type="ECO:0000313" key="10">
    <source>
        <dbReference type="EMBL" id="MSC32666.1"/>
    </source>
</evidence>
<sequence length="158" mass="18140">MKITMIAALDENCGIGKAGRMPWLCPADLRQFQAYTMGKVLLMGRKTAQPLLPRLPGRQLLIQSRTLQIADFPVVRSIAEALTWMQDHPQYQELVIGGGGEIYSQWLPYADSLRLSLIPGCYDCDTFFPVWNQCEWTCQKQTKEEGFILQEWERKTKI</sequence>
<evidence type="ECO:0000256" key="1">
    <source>
        <dbReference type="ARBA" id="ARBA00004903"/>
    </source>
</evidence>
<keyword evidence="5" id="KW-0521">NADP</keyword>
<evidence type="ECO:0000313" key="12">
    <source>
        <dbReference type="Proteomes" id="UP000480929"/>
    </source>
</evidence>
<comment type="caution">
    <text evidence="9">The sequence shown here is derived from an EMBL/GenBank/DDBJ whole genome shotgun (WGS) entry which is preliminary data.</text>
</comment>